<dbReference type="Gene3D" id="3.40.50.300">
    <property type="entry name" value="P-loop containing nucleotide triphosphate hydrolases"/>
    <property type="match status" value="1"/>
</dbReference>
<dbReference type="EMBL" id="JAOYFB010000037">
    <property type="protein sequence ID" value="KAK4023115.1"/>
    <property type="molecule type" value="Genomic_DNA"/>
</dbReference>
<evidence type="ECO:0000256" key="2">
    <source>
        <dbReference type="ARBA" id="ARBA00022679"/>
    </source>
</evidence>
<dbReference type="InterPro" id="IPR000863">
    <property type="entry name" value="Sulfotransferase_dom"/>
</dbReference>
<evidence type="ECO:0000256" key="1">
    <source>
        <dbReference type="ARBA" id="ARBA00005771"/>
    </source>
</evidence>
<keyword evidence="2" id="KW-0808">Transferase</keyword>
<proteinExistence type="inferred from homology"/>
<comment type="similarity">
    <text evidence="1">Belongs to the sulfotransferase 1 family.</text>
</comment>
<evidence type="ECO:0000313" key="5">
    <source>
        <dbReference type="Proteomes" id="UP001234178"/>
    </source>
</evidence>
<protein>
    <recommendedName>
        <fullName evidence="3">Sulfotransferase domain-containing protein</fullName>
    </recommendedName>
</protein>
<sequence length="364" mass="42442">MGSNSNKSLALASGLDTCTMLHEEEVSAPKSVKEDEILAEWNVEFREVEKSLNGDFKEHLPNVNGFVRSEPGGFFMMDEYARHAEKVYRFQPRNDDVWVVTFPKCGTTWTQELVWMIMNDCDKVRGKAPLLIRSPFLEFPYMLPPGTMPAELTKMMVTLEKVEEMPSPRIIKSHLPFYLLHPKLLDTCKVVYVARNPKDVIVSFFHHHQLMEIHGFSGDVETFAQYFMDDELMFSPFFPHILDAWSKRHHPNMVFLFYEDLKKDLRGEIEKVAKFLDKSLSEEQLTDLREHLRFDNFAKNESVNMEAAKQFGGIKMDGHFIRKGKTGDWKNHFGPEMNKRIDEWIDKNLSGTDLKFVTELEFQD</sequence>
<accession>A0ABR0ADB2</accession>
<evidence type="ECO:0000259" key="3">
    <source>
        <dbReference type="Pfam" id="PF00685"/>
    </source>
</evidence>
<reference evidence="4 5" key="1">
    <citation type="journal article" date="2023" name="Nucleic Acids Res.">
        <title>The hologenome of Daphnia magna reveals possible DNA methylation and microbiome-mediated evolution of the host genome.</title>
        <authorList>
            <person name="Chaturvedi A."/>
            <person name="Li X."/>
            <person name="Dhandapani V."/>
            <person name="Marshall H."/>
            <person name="Kissane S."/>
            <person name="Cuenca-Cambronero M."/>
            <person name="Asole G."/>
            <person name="Calvet F."/>
            <person name="Ruiz-Romero M."/>
            <person name="Marangio P."/>
            <person name="Guigo R."/>
            <person name="Rago D."/>
            <person name="Mirbahai L."/>
            <person name="Eastwood N."/>
            <person name="Colbourne J.K."/>
            <person name="Zhou J."/>
            <person name="Mallon E."/>
            <person name="Orsini L."/>
        </authorList>
    </citation>
    <scope>NUCLEOTIDE SEQUENCE [LARGE SCALE GENOMIC DNA]</scope>
    <source>
        <strain evidence="4">LRV0_1</strain>
    </source>
</reference>
<dbReference type="Pfam" id="PF00685">
    <property type="entry name" value="Sulfotransfer_1"/>
    <property type="match status" value="1"/>
</dbReference>
<keyword evidence="5" id="KW-1185">Reference proteome</keyword>
<feature type="domain" description="Sulfotransferase" evidence="3">
    <location>
        <begin position="95"/>
        <end position="352"/>
    </location>
</feature>
<organism evidence="4 5">
    <name type="scientific">Daphnia magna</name>
    <dbReference type="NCBI Taxonomy" id="35525"/>
    <lineage>
        <taxon>Eukaryota</taxon>
        <taxon>Metazoa</taxon>
        <taxon>Ecdysozoa</taxon>
        <taxon>Arthropoda</taxon>
        <taxon>Crustacea</taxon>
        <taxon>Branchiopoda</taxon>
        <taxon>Diplostraca</taxon>
        <taxon>Cladocera</taxon>
        <taxon>Anomopoda</taxon>
        <taxon>Daphniidae</taxon>
        <taxon>Daphnia</taxon>
    </lineage>
</organism>
<dbReference type="Proteomes" id="UP001234178">
    <property type="component" value="Unassembled WGS sequence"/>
</dbReference>
<evidence type="ECO:0000313" key="4">
    <source>
        <dbReference type="EMBL" id="KAK4023115.1"/>
    </source>
</evidence>
<gene>
    <name evidence="4" type="ORF">OUZ56_008546</name>
</gene>
<comment type="caution">
    <text evidence="4">The sequence shown here is derived from an EMBL/GenBank/DDBJ whole genome shotgun (WGS) entry which is preliminary data.</text>
</comment>
<name>A0ABR0ADB2_9CRUS</name>
<dbReference type="InterPro" id="IPR027417">
    <property type="entry name" value="P-loop_NTPase"/>
</dbReference>
<dbReference type="SUPFAM" id="SSF52540">
    <property type="entry name" value="P-loop containing nucleoside triphosphate hydrolases"/>
    <property type="match status" value="1"/>
</dbReference>
<dbReference type="PANTHER" id="PTHR11783">
    <property type="entry name" value="SULFOTRANSFERASE SULT"/>
    <property type="match status" value="1"/>
</dbReference>